<reference evidence="2 3" key="1">
    <citation type="submission" date="2020-08" db="EMBL/GenBank/DDBJ databases">
        <title>Genomic Encyclopedia of Type Strains, Phase IV (KMG-IV): sequencing the most valuable type-strain genomes for metagenomic binning, comparative biology and taxonomic classification.</title>
        <authorList>
            <person name="Goeker M."/>
        </authorList>
    </citation>
    <scope>NUCLEOTIDE SEQUENCE [LARGE SCALE GENOMIC DNA]</scope>
    <source>
        <strain evidence="2 3">DSM 23240</strain>
    </source>
</reference>
<evidence type="ECO:0000256" key="1">
    <source>
        <dbReference type="SAM" id="Phobius"/>
    </source>
</evidence>
<proteinExistence type="predicted"/>
<accession>A0A840RW23</accession>
<keyword evidence="1" id="KW-0472">Membrane</keyword>
<feature type="transmembrane region" description="Helical" evidence="1">
    <location>
        <begin position="6"/>
        <end position="23"/>
    </location>
</feature>
<organism evidence="2 3">
    <name type="scientific">Glaciimonas immobilis</name>
    <dbReference type="NCBI Taxonomy" id="728004"/>
    <lineage>
        <taxon>Bacteria</taxon>
        <taxon>Pseudomonadati</taxon>
        <taxon>Pseudomonadota</taxon>
        <taxon>Betaproteobacteria</taxon>
        <taxon>Burkholderiales</taxon>
        <taxon>Oxalobacteraceae</taxon>
        <taxon>Glaciimonas</taxon>
    </lineage>
</organism>
<keyword evidence="1" id="KW-0812">Transmembrane</keyword>
<dbReference type="EMBL" id="JACHHQ010000006">
    <property type="protein sequence ID" value="MBB5201298.1"/>
    <property type="molecule type" value="Genomic_DNA"/>
</dbReference>
<dbReference type="Proteomes" id="UP000571084">
    <property type="component" value="Unassembled WGS sequence"/>
</dbReference>
<dbReference type="GO" id="GO:0016020">
    <property type="term" value="C:membrane"/>
    <property type="evidence" value="ECO:0007669"/>
    <property type="project" value="InterPro"/>
</dbReference>
<dbReference type="InterPro" id="IPR004316">
    <property type="entry name" value="SWEET_rpt"/>
</dbReference>
<evidence type="ECO:0000313" key="3">
    <source>
        <dbReference type="Proteomes" id="UP000571084"/>
    </source>
</evidence>
<dbReference type="RefSeq" id="WP_168056603.1">
    <property type="nucleotide sequence ID" value="NZ_JAAOZT010000011.1"/>
</dbReference>
<dbReference type="Pfam" id="PF03083">
    <property type="entry name" value="MtN3_slv"/>
    <property type="match status" value="1"/>
</dbReference>
<dbReference type="Gene3D" id="1.20.1280.290">
    <property type="match status" value="1"/>
</dbReference>
<evidence type="ECO:0000313" key="2">
    <source>
        <dbReference type="EMBL" id="MBB5201298.1"/>
    </source>
</evidence>
<sequence length="92" mass="10470">MITELVGWFSTIVLCLTISRQVYTQWKTKSTAGVSRWLFIGQLTASAGFVIYSILLDNWVFVFSNVFLLITALIGQVLYFKNRKNSDDTPRG</sequence>
<keyword evidence="3" id="KW-1185">Reference proteome</keyword>
<protein>
    <submittedName>
        <fullName evidence="2">Uncharacterized protein with PQ loop repeat</fullName>
    </submittedName>
</protein>
<dbReference type="AlphaFoldDB" id="A0A840RW23"/>
<comment type="caution">
    <text evidence="2">The sequence shown here is derived from an EMBL/GenBank/DDBJ whole genome shotgun (WGS) entry which is preliminary data.</text>
</comment>
<gene>
    <name evidence="2" type="ORF">HNR39_003147</name>
</gene>
<feature type="transmembrane region" description="Helical" evidence="1">
    <location>
        <begin position="61"/>
        <end position="80"/>
    </location>
</feature>
<feature type="transmembrane region" description="Helical" evidence="1">
    <location>
        <begin position="35"/>
        <end position="55"/>
    </location>
</feature>
<name>A0A840RW23_9BURK</name>
<keyword evidence="1" id="KW-1133">Transmembrane helix</keyword>